<reference evidence="3" key="1">
    <citation type="submission" date="2016-02" db="EMBL/GenBank/DDBJ databases">
        <authorList>
            <person name="Rodrigo-Torres Lidia"/>
            <person name="Arahal R.David."/>
        </authorList>
    </citation>
    <scope>NUCLEOTIDE SEQUENCE [LARGE SCALE GENOMIC DNA]</scope>
    <source>
        <strain evidence="3">CECT 8713</strain>
    </source>
</reference>
<dbReference type="GO" id="GO:0003677">
    <property type="term" value="F:DNA binding"/>
    <property type="evidence" value="ECO:0007669"/>
    <property type="project" value="InterPro"/>
</dbReference>
<dbReference type="InterPro" id="IPR012337">
    <property type="entry name" value="RNaseH-like_sf"/>
</dbReference>
<dbReference type="InterPro" id="IPR047658">
    <property type="entry name" value="IS4-like_transpos"/>
</dbReference>
<accession>A0A128FJT6</accession>
<dbReference type="GO" id="GO:0004803">
    <property type="term" value="F:transposase activity"/>
    <property type="evidence" value="ECO:0007669"/>
    <property type="project" value="InterPro"/>
</dbReference>
<dbReference type="EMBL" id="FIZY01000122">
    <property type="protein sequence ID" value="CZF87053.1"/>
    <property type="molecule type" value="Genomic_DNA"/>
</dbReference>
<gene>
    <name evidence="2" type="ORF">GMA8713_05096</name>
</gene>
<dbReference type="AlphaFoldDB" id="A0A128FJT6"/>
<evidence type="ECO:0000313" key="2">
    <source>
        <dbReference type="EMBL" id="CZF87053.1"/>
    </source>
</evidence>
<name>A0A128FJT6_9GAMM</name>
<dbReference type="PANTHER" id="PTHR35404:SF8">
    <property type="entry name" value="TRANSPOSASE OF TN10"/>
    <property type="match status" value="1"/>
</dbReference>
<dbReference type="RefSeq" id="WP_062715384.1">
    <property type="nucleotide sequence ID" value="NZ_CAWRCI010000122.1"/>
</dbReference>
<dbReference type="PANTHER" id="PTHR35404">
    <property type="entry name" value="TRANSPOSASE OF TN10"/>
    <property type="match status" value="1"/>
</dbReference>
<dbReference type="InterPro" id="IPR002559">
    <property type="entry name" value="Transposase_11"/>
</dbReference>
<protein>
    <submittedName>
        <fullName evidence="2">Transposase DDE domain protein</fullName>
    </submittedName>
</protein>
<sequence>MRDVQILLDTLTNQCPTIHKKRLQSLLLATESVLDGADLTLTKLGRSLNTQTTTKHAIKRIDRLLGKNRLHREKEDIYKWHARLITGANPCPVILVDWSDVREQLRHMTLRASVALDGRALTLYEQAFEYKQYNSPSSHQRFLDKLQDILPQGATPIVISDAGSRNTWFRQVQQKGWFWIGRVRGEVSIKLNRQDWQCNKALYHKAMSKPNDLGRCQLAKRSPLACQAYLVKQSPKGRKALRHARTSSKHTASKLFAKSANDPWLLVTNIPNQTLNAVQITRCVKRLDILLLITLLADLLLWWNGLIANQAKWHFHFQANTIKHRRVLSIPRLGKEVRNHRRYDINEQQYHWAMLEYQTLAHSAGLGKL</sequence>
<evidence type="ECO:0000259" key="1">
    <source>
        <dbReference type="Pfam" id="PF01609"/>
    </source>
</evidence>
<keyword evidence="3" id="KW-1185">Reference proteome</keyword>
<dbReference type="Proteomes" id="UP000073601">
    <property type="component" value="Unassembled WGS sequence"/>
</dbReference>
<dbReference type="GO" id="GO:0006313">
    <property type="term" value="P:DNA transposition"/>
    <property type="evidence" value="ECO:0007669"/>
    <property type="project" value="InterPro"/>
</dbReference>
<organism evidence="2 3">
    <name type="scientific">Grimontia marina</name>
    <dbReference type="NCBI Taxonomy" id="646534"/>
    <lineage>
        <taxon>Bacteria</taxon>
        <taxon>Pseudomonadati</taxon>
        <taxon>Pseudomonadota</taxon>
        <taxon>Gammaproteobacteria</taxon>
        <taxon>Vibrionales</taxon>
        <taxon>Vibrionaceae</taxon>
        <taxon>Grimontia</taxon>
    </lineage>
</organism>
<dbReference type="OrthoDB" id="6140187at2"/>
<evidence type="ECO:0000313" key="3">
    <source>
        <dbReference type="Proteomes" id="UP000073601"/>
    </source>
</evidence>
<feature type="domain" description="Transposase IS4-like" evidence="1">
    <location>
        <begin position="92"/>
        <end position="214"/>
    </location>
</feature>
<proteinExistence type="predicted"/>
<dbReference type="NCBIfam" id="NF033591">
    <property type="entry name" value="transpos_IS4_2"/>
    <property type="match status" value="1"/>
</dbReference>
<dbReference type="Pfam" id="PF01609">
    <property type="entry name" value="DDE_Tnp_1"/>
    <property type="match status" value="1"/>
</dbReference>
<dbReference type="SUPFAM" id="SSF53098">
    <property type="entry name" value="Ribonuclease H-like"/>
    <property type="match status" value="1"/>
</dbReference>